<dbReference type="EMBL" id="WHVB01000056">
    <property type="protein sequence ID" value="KAF8464504.1"/>
    <property type="molecule type" value="Genomic_DNA"/>
</dbReference>
<dbReference type="OrthoDB" id="2576233at2759"/>
<dbReference type="Proteomes" id="UP000759537">
    <property type="component" value="Unassembled WGS sequence"/>
</dbReference>
<accession>A0A9P5JUA0</accession>
<keyword evidence="2" id="KW-1185">Reference proteome</keyword>
<evidence type="ECO:0000313" key="1">
    <source>
        <dbReference type="EMBL" id="KAF8464504.1"/>
    </source>
</evidence>
<gene>
    <name evidence="1" type="ORF">DFH94DRAFT_796311</name>
</gene>
<comment type="caution">
    <text evidence="1">The sequence shown here is derived from an EMBL/GenBank/DDBJ whole genome shotgun (WGS) entry which is preliminary data.</text>
</comment>
<dbReference type="Pfam" id="PF18759">
    <property type="entry name" value="Plavaka"/>
    <property type="match status" value="1"/>
</dbReference>
<dbReference type="InterPro" id="IPR041078">
    <property type="entry name" value="Plavaka"/>
</dbReference>
<dbReference type="AlphaFoldDB" id="A0A9P5JUA0"/>
<protein>
    <submittedName>
        <fullName evidence="1">Uncharacterized protein</fullName>
    </submittedName>
</protein>
<reference evidence="1" key="1">
    <citation type="submission" date="2019-10" db="EMBL/GenBank/DDBJ databases">
        <authorList>
            <consortium name="DOE Joint Genome Institute"/>
            <person name="Kuo A."/>
            <person name="Miyauchi S."/>
            <person name="Kiss E."/>
            <person name="Drula E."/>
            <person name="Kohler A."/>
            <person name="Sanchez-Garcia M."/>
            <person name="Andreopoulos B."/>
            <person name="Barry K.W."/>
            <person name="Bonito G."/>
            <person name="Buee M."/>
            <person name="Carver A."/>
            <person name="Chen C."/>
            <person name="Cichocki N."/>
            <person name="Clum A."/>
            <person name="Culley D."/>
            <person name="Crous P.W."/>
            <person name="Fauchery L."/>
            <person name="Girlanda M."/>
            <person name="Hayes R."/>
            <person name="Keri Z."/>
            <person name="LaButti K."/>
            <person name="Lipzen A."/>
            <person name="Lombard V."/>
            <person name="Magnuson J."/>
            <person name="Maillard F."/>
            <person name="Morin E."/>
            <person name="Murat C."/>
            <person name="Nolan M."/>
            <person name="Ohm R."/>
            <person name="Pangilinan J."/>
            <person name="Pereira M."/>
            <person name="Perotto S."/>
            <person name="Peter M."/>
            <person name="Riley R."/>
            <person name="Sitrit Y."/>
            <person name="Stielow B."/>
            <person name="Szollosi G."/>
            <person name="Zifcakova L."/>
            <person name="Stursova M."/>
            <person name="Spatafora J.W."/>
            <person name="Tedersoo L."/>
            <person name="Vaario L.-M."/>
            <person name="Yamada A."/>
            <person name="Yan M."/>
            <person name="Wang P."/>
            <person name="Xu J."/>
            <person name="Bruns T."/>
            <person name="Baldrian P."/>
            <person name="Vilgalys R."/>
            <person name="Henrissat B."/>
            <person name="Grigoriev I.V."/>
            <person name="Hibbett D."/>
            <person name="Nagy L.G."/>
            <person name="Martin F.M."/>
        </authorList>
    </citation>
    <scope>NUCLEOTIDE SEQUENCE</scope>
    <source>
        <strain evidence="1">Prilba</strain>
    </source>
</reference>
<name>A0A9P5JUA0_9AGAM</name>
<organism evidence="1 2">
    <name type="scientific">Russula ochroleuca</name>
    <dbReference type="NCBI Taxonomy" id="152965"/>
    <lineage>
        <taxon>Eukaryota</taxon>
        <taxon>Fungi</taxon>
        <taxon>Dikarya</taxon>
        <taxon>Basidiomycota</taxon>
        <taxon>Agaricomycotina</taxon>
        <taxon>Agaricomycetes</taxon>
        <taxon>Russulales</taxon>
        <taxon>Russulaceae</taxon>
        <taxon>Russula</taxon>
    </lineage>
</organism>
<evidence type="ECO:0000313" key="2">
    <source>
        <dbReference type="Proteomes" id="UP000759537"/>
    </source>
</evidence>
<proteinExistence type="predicted"/>
<sequence length="879" mass="99275">MDAEAFEMLSHSISVSPSYLVPGEESTVELPSLDDLGQLPTRIDSIEAEESGVAVIDHFPFGSADSIWAPFRSQCDWEFAHWAKIHGVTSSAVMDLLAIPEIVERLDLSYRTTRELNNIIDDELPGPPPFQCKELDIGNEELQFFCCDTLQCICSLYGNPDFVQDLVYAPEQHYTSKEQTCRIINEMHTADWWWTMQNQYQATLELRRPGATIIPVIISSDKTQLTVFRGKTAYPIYLTIGNIPKNICRKPSCQAQILIGYIPTTKLEGITNKAARRHAVANLFHSCIEMVLVPIASCGETGVPMMSADRVWCWCHPIFLVFIGDYPEQALVTCTYNGQCPKCQVPRNRLGKFQAFPSRVPSDTIDTFQLADGDIHTFHKACHKAALKPVFRPFWGSLPFADIFLSISPDILHQLLQGVMKHVIAWLASPTVFGSVVINACCRSLPPNHNIALFAKGITMLSRVSGKEHKNICCILLGLILDLPLPGGQVPSRVVKAVHALLDFLYLAQYPSHTTETLQHLEDSLTRFHDNKAVFNDLGTRENFNIPKLHMLLHYQSSITLFGTTDNYNTEQTERMHINFAKNTYRATNHKDEYLQMTTWLEHCKKIQQHAAFIKRQQDQPEQLGRCIVMAIGPPRAYNGNLQMPENPTIKAIPFDDLAMNYGTIDFLDTLADFIAHVNNPGALAVTLHAQREDTLIPFRAVPVYHRIRFVAGGDRNTLDTVDAVHVRPERTDMHGRIIPSRFNTVLVHNGQDCVHRKKDHRIAQVCVVFQIPSKVVDEVFPSCDVTPPTYLAYVEWFSLLPATPNPTHLMYKVSRLLTQNGRCRAGIIPVDSIICSIHLFPQFGPTTPENWNTFTVLEQCQTFHINPFANRHSYFTFA</sequence>
<reference evidence="1" key="2">
    <citation type="journal article" date="2020" name="Nat. Commun.">
        <title>Large-scale genome sequencing of mycorrhizal fungi provides insights into the early evolution of symbiotic traits.</title>
        <authorList>
            <person name="Miyauchi S."/>
            <person name="Kiss E."/>
            <person name="Kuo A."/>
            <person name="Drula E."/>
            <person name="Kohler A."/>
            <person name="Sanchez-Garcia M."/>
            <person name="Morin E."/>
            <person name="Andreopoulos B."/>
            <person name="Barry K.W."/>
            <person name="Bonito G."/>
            <person name="Buee M."/>
            <person name="Carver A."/>
            <person name="Chen C."/>
            <person name="Cichocki N."/>
            <person name="Clum A."/>
            <person name="Culley D."/>
            <person name="Crous P.W."/>
            <person name="Fauchery L."/>
            <person name="Girlanda M."/>
            <person name="Hayes R.D."/>
            <person name="Keri Z."/>
            <person name="LaButti K."/>
            <person name="Lipzen A."/>
            <person name="Lombard V."/>
            <person name="Magnuson J."/>
            <person name="Maillard F."/>
            <person name="Murat C."/>
            <person name="Nolan M."/>
            <person name="Ohm R.A."/>
            <person name="Pangilinan J."/>
            <person name="Pereira M.F."/>
            <person name="Perotto S."/>
            <person name="Peter M."/>
            <person name="Pfister S."/>
            <person name="Riley R."/>
            <person name="Sitrit Y."/>
            <person name="Stielow J.B."/>
            <person name="Szollosi G."/>
            <person name="Zifcakova L."/>
            <person name="Stursova M."/>
            <person name="Spatafora J.W."/>
            <person name="Tedersoo L."/>
            <person name="Vaario L.M."/>
            <person name="Yamada A."/>
            <person name="Yan M."/>
            <person name="Wang P."/>
            <person name="Xu J."/>
            <person name="Bruns T."/>
            <person name="Baldrian P."/>
            <person name="Vilgalys R."/>
            <person name="Dunand C."/>
            <person name="Henrissat B."/>
            <person name="Grigoriev I.V."/>
            <person name="Hibbett D."/>
            <person name="Nagy L.G."/>
            <person name="Martin F.M."/>
        </authorList>
    </citation>
    <scope>NUCLEOTIDE SEQUENCE</scope>
    <source>
        <strain evidence="1">Prilba</strain>
    </source>
</reference>